<proteinExistence type="predicted"/>
<dbReference type="EMBL" id="JAOPGA020000868">
    <property type="protein sequence ID" value="KAL0482520.1"/>
    <property type="molecule type" value="Genomic_DNA"/>
</dbReference>
<protein>
    <submittedName>
        <fullName evidence="2">Uncharacterized protein</fullName>
    </submittedName>
</protein>
<accession>A0AAW2Z0K1</accession>
<dbReference type="AlphaFoldDB" id="A0AAW2Z0K1"/>
<organism evidence="2 3">
    <name type="scientific">Acrasis kona</name>
    <dbReference type="NCBI Taxonomy" id="1008807"/>
    <lineage>
        <taxon>Eukaryota</taxon>
        <taxon>Discoba</taxon>
        <taxon>Heterolobosea</taxon>
        <taxon>Tetramitia</taxon>
        <taxon>Eutetramitia</taxon>
        <taxon>Acrasidae</taxon>
        <taxon>Acrasis</taxon>
    </lineage>
</organism>
<evidence type="ECO:0000313" key="2">
    <source>
        <dbReference type="EMBL" id="KAL0482520.1"/>
    </source>
</evidence>
<name>A0AAW2Z0K1_9EUKA</name>
<reference evidence="2 3" key="1">
    <citation type="submission" date="2024-03" db="EMBL/GenBank/DDBJ databases">
        <title>The Acrasis kona genome and developmental transcriptomes reveal deep origins of eukaryotic multicellular pathways.</title>
        <authorList>
            <person name="Sheikh S."/>
            <person name="Fu C.-J."/>
            <person name="Brown M.W."/>
            <person name="Baldauf S.L."/>
        </authorList>
    </citation>
    <scope>NUCLEOTIDE SEQUENCE [LARGE SCALE GENOMIC DNA]</scope>
    <source>
        <strain evidence="2 3">ATCC MYA-3509</strain>
    </source>
</reference>
<feature type="region of interest" description="Disordered" evidence="1">
    <location>
        <begin position="145"/>
        <end position="165"/>
    </location>
</feature>
<dbReference type="Proteomes" id="UP001431209">
    <property type="component" value="Unassembled WGS sequence"/>
</dbReference>
<sequence>MSDVGEDDFSDQPSEVDGDVEDDLESDEDENEEPEEEGNEENWSDDDLEDIPDFFAGLTTLNKNRVRDARRGVFMRQVLQNKPTEQKRITDKIATEWNNIMALPEMSNKNFDFTVIRNLLDSKGTQPLHPNLSLKTQSELAQVQRDPWIYSSESEGESESDSDEN</sequence>
<comment type="caution">
    <text evidence="2">The sequence shown here is derived from an EMBL/GenBank/DDBJ whole genome shotgun (WGS) entry which is preliminary data.</text>
</comment>
<gene>
    <name evidence="2" type="ORF">AKO1_014417</name>
</gene>
<feature type="region of interest" description="Disordered" evidence="1">
    <location>
        <begin position="1"/>
        <end position="51"/>
    </location>
</feature>
<feature type="compositionally biased region" description="Acidic residues" evidence="1">
    <location>
        <begin position="154"/>
        <end position="165"/>
    </location>
</feature>
<keyword evidence="3" id="KW-1185">Reference proteome</keyword>
<evidence type="ECO:0000313" key="3">
    <source>
        <dbReference type="Proteomes" id="UP001431209"/>
    </source>
</evidence>
<evidence type="ECO:0000256" key="1">
    <source>
        <dbReference type="SAM" id="MobiDB-lite"/>
    </source>
</evidence>